<organism evidence="2">
    <name type="scientific">Oryza sativa subsp. japonica</name>
    <name type="common">Rice</name>
    <dbReference type="NCBI Taxonomy" id="39947"/>
    <lineage>
        <taxon>Eukaryota</taxon>
        <taxon>Viridiplantae</taxon>
        <taxon>Streptophyta</taxon>
        <taxon>Embryophyta</taxon>
        <taxon>Tracheophyta</taxon>
        <taxon>Spermatophyta</taxon>
        <taxon>Magnoliopsida</taxon>
        <taxon>Liliopsida</taxon>
        <taxon>Poales</taxon>
        <taxon>Poaceae</taxon>
        <taxon>BOP clade</taxon>
        <taxon>Oryzoideae</taxon>
        <taxon>Oryzeae</taxon>
        <taxon>Oryzinae</taxon>
        <taxon>Oryza</taxon>
        <taxon>Oryza sativa</taxon>
    </lineage>
</organism>
<feature type="region of interest" description="Disordered" evidence="1">
    <location>
        <begin position="164"/>
        <end position="200"/>
    </location>
</feature>
<proteinExistence type="predicted"/>
<dbReference type="EMBL" id="CM000138">
    <property type="protein sequence ID" value="EEE54335.1"/>
    <property type="molecule type" value="Genomic_DNA"/>
</dbReference>
<accession>B9EV85</accession>
<dbReference type="AlphaFoldDB" id="B9EV85"/>
<evidence type="ECO:0000313" key="2">
    <source>
        <dbReference type="EMBL" id="EEE54335.1"/>
    </source>
</evidence>
<reference evidence="2" key="2">
    <citation type="submission" date="2008-12" db="EMBL/GenBank/DDBJ databases">
        <title>Improved gene annotation of the rice (Oryza sativa) genomes.</title>
        <authorList>
            <person name="Wang J."/>
            <person name="Li R."/>
            <person name="Fan W."/>
            <person name="Huang Q."/>
            <person name="Zhang J."/>
            <person name="Zhou Y."/>
            <person name="Hu Y."/>
            <person name="Zi S."/>
            <person name="Li J."/>
            <person name="Ni P."/>
            <person name="Zheng H."/>
            <person name="Zhang Y."/>
            <person name="Zhao M."/>
            <person name="Hao Q."/>
            <person name="McDermott J."/>
            <person name="Samudrala R."/>
            <person name="Kristiansen K."/>
            <person name="Wong G.K.-S."/>
        </authorList>
    </citation>
    <scope>NUCLEOTIDE SEQUENCE</scope>
</reference>
<sequence>MAVGTVALQAESALAEEPLEAPRLGSGAAKPQPEATRWRSQSPMRRLVWSVTVVVVAAHRRHRRHRRSPVTARCEEEHRRRHRCSSLPPRRQMRRGAPPPDPASPCPDLATLGVGRRWKKWDAAEEGVGVAEEEERMARGRARQLRGGGGGVVVAHKRRSGAREEERRCGGFERRSGGDERGGVREEEDKAEPVGRRENKGERIGETDVVSIVDIVVFVWPYPMWQPETTVACGYHCTCPKIRSTGKRLIQF</sequence>
<gene>
    <name evidence="2" type="ORF">OsJ_01309</name>
</gene>
<feature type="region of interest" description="Disordered" evidence="1">
    <location>
        <begin position="1"/>
        <end position="41"/>
    </location>
</feature>
<evidence type="ECO:0000256" key="1">
    <source>
        <dbReference type="SAM" id="MobiDB-lite"/>
    </source>
</evidence>
<feature type="compositionally biased region" description="Low complexity" evidence="1">
    <location>
        <begin position="7"/>
        <end position="24"/>
    </location>
</feature>
<name>B9EV85_ORYSJ</name>
<feature type="region of interest" description="Disordered" evidence="1">
    <location>
        <begin position="61"/>
        <end position="106"/>
    </location>
</feature>
<reference evidence="2" key="1">
    <citation type="journal article" date="2005" name="PLoS Biol.">
        <title>The genomes of Oryza sativa: a history of duplications.</title>
        <authorList>
            <person name="Yu J."/>
            <person name="Wang J."/>
            <person name="Lin W."/>
            <person name="Li S."/>
            <person name="Li H."/>
            <person name="Zhou J."/>
            <person name="Ni P."/>
            <person name="Dong W."/>
            <person name="Hu S."/>
            <person name="Zeng C."/>
            <person name="Zhang J."/>
            <person name="Zhang Y."/>
            <person name="Li R."/>
            <person name="Xu Z."/>
            <person name="Li S."/>
            <person name="Li X."/>
            <person name="Zheng H."/>
            <person name="Cong L."/>
            <person name="Lin L."/>
            <person name="Yin J."/>
            <person name="Geng J."/>
            <person name="Li G."/>
            <person name="Shi J."/>
            <person name="Liu J."/>
            <person name="Lv H."/>
            <person name="Li J."/>
            <person name="Wang J."/>
            <person name="Deng Y."/>
            <person name="Ran L."/>
            <person name="Shi X."/>
            <person name="Wang X."/>
            <person name="Wu Q."/>
            <person name="Li C."/>
            <person name="Ren X."/>
            <person name="Wang J."/>
            <person name="Wang X."/>
            <person name="Li D."/>
            <person name="Liu D."/>
            <person name="Zhang X."/>
            <person name="Ji Z."/>
            <person name="Zhao W."/>
            <person name="Sun Y."/>
            <person name="Zhang Z."/>
            <person name="Bao J."/>
            <person name="Han Y."/>
            <person name="Dong L."/>
            <person name="Ji J."/>
            <person name="Chen P."/>
            <person name="Wu S."/>
            <person name="Liu J."/>
            <person name="Xiao Y."/>
            <person name="Bu D."/>
            <person name="Tan J."/>
            <person name="Yang L."/>
            <person name="Ye C."/>
            <person name="Zhang J."/>
            <person name="Xu J."/>
            <person name="Zhou Y."/>
            <person name="Yu Y."/>
            <person name="Zhang B."/>
            <person name="Zhuang S."/>
            <person name="Wei H."/>
            <person name="Liu B."/>
            <person name="Lei M."/>
            <person name="Yu H."/>
            <person name="Li Y."/>
            <person name="Xu H."/>
            <person name="Wei S."/>
            <person name="He X."/>
            <person name="Fang L."/>
            <person name="Zhang Z."/>
            <person name="Zhang Y."/>
            <person name="Huang X."/>
            <person name="Su Z."/>
            <person name="Tong W."/>
            <person name="Li J."/>
            <person name="Tong Z."/>
            <person name="Li S."/>
            <person name="Ye J."/>
            <person name="Wang L."/>
            <person name="Fang L."/>
            <person name="Lei T."/>
            <person name="Chen C."/>
            <person name="Chen H."/>
            <person name="Xu Z."/>
            <person name="Li H."/>
            <person name="Huang H."/>
            <person name="Zhang F."/>
            <person name="Xu H."/>
            <person name="Li N."/>
            <person name="Zhao C."/>
            <person name="Li S."/>
            <person name="Dong L."/>
            <person name="Huang Y."/>
            <person name="Li L."/>
            <person name="Xi Y."/>
            <person name="Qi Q."/>
            <person name="Li W."/>
            <person name="Zhang B."/>
            <person name="Hu W."/>
            <person name="Zhang Y."/>
            <person name="Tian X."/>
            <person name="Jiao Y."/>
            <person name="Liang X."/>
            <person name="Jin J."/>
            <person name="Gao L."/>
            <person name="Zheng W."/>
            <person name="Hao B."/>
            <person name="Liu S."/>
            <person name="Wang W."/>
            <person name="Yuan L."/>
            <person name="Cao M."/>
            <person name="McDermott J."/>
            <person name="Samudrala R."/>
            <person name="Wang J."/>
            <person name="Wong G.K."/>
            <person name="Yang H."/>
        </authorList>
    </citation>
    <scope>NUCLEOTIDE SEQUENCE [LARGE SCALE GENOMIC DNA]</scope>
</reference>
<protein>
    <submittedName>
        <fullName evidence="2">Uncharacterized protein</fullName>
    </submittedName>
</protein>
<dbReference type="Proteomes" id="UP000007752">
    <property type="component" value="Chromosome 1"/>
</dbReference>